<evidence type="ECO:0000313" key="2">
    <source>
        <dbReference type="Proteomes" id="UP000515158"/>
    </source>
</evidence>
<evidence type="ECO:0000259" key="1">
    <source>
        <dbReference type="PROSITE" id="PS50097"/>
    </source>
</evidence>
<dbReference type="KEGG" id="tpal:117646917"/>
<sequence>MLGLETGLTLEPIMSKNAEPARQPESVVGNRQLLLVTEHHVSDATLKEVTSTPRFEREDIVEPAKVECLRPNVSFTLRFHARRTTANSMIVLEVCKLRSTTPDLLVVCVCSGQARAAVREDLRRRLDCPTTPLVEAFTGDGCRCTYRVVWTHQWLLFPQMSVRAEVYIAEKPPASGPQTLGLDLEAARAQGLLCDVVFKVDGEELAAHRAVVAARSPVFLRMLQSGFQEDLEGVVHVEGVSAPLFRKFLTYLYRGELEREEHWKDCEVDLLELADRYMVDAMKAECERRLMQVGMGAVVSLLQTVSTRPCISSSVRSRAVEVAIENWSQISTTHEWADFDAQNPILADFIRGGCQARRRSL</sequence>
<keyword evidence="2" id="KW-1185">Reference proteome</keyword>
<accession>A0A6P8YVM5</accession>
<dbReference type="PROSITE" id="PS50097">
    <property type="entry name" value="BTB"/>
    <property type="match status" value="1"/>
</dbReference>
<protein>
    <submittedName>
        <fullName evidence="3">Uncharacterized protein LOC117646917 isoform X1</fullName>
    </submittedName>
</protein>
<dbReference type="GeneID" id="117646917"/>
<feature type="domain" description="BTB" evidence="1">
    <location>
        <begin position="194"/>
        <end position="261"/>
    </location>
</feature>
<dbReference type="InterPro" id="IPR000210">
    <property type="entry name" value="BTB/POZ_dom"/>
</dbReference>
<evidence type="ECO:0000313" key="3">
    <source>
        <dbReference type="RefSeq" id="XP_034244158.1"/>
    </source>
</evidence>
<dbReference type="PANTHER" id="PTHR24413">
    <property type="entry name" value="SPECKLE-TYPE POZ PROTEIN"/>
    <property type="match status" value="1"/>
</dbReference>
<organism evidence="3">
    <name type="scientific">Thrips palmi</name>
    <name type="common">Melon thrips</name>
    <dbReference type="NCBI Taxonomy" id="161013"/>
    <lineage>
        <taxon>Eukaryota</taxon>
        <taxon>Metazoa</taxon>
        <taxon>Ecdysozoa</taxon>
        <taxon>Arthropoda</taxon>
        <taxon>Hexapoda</taxon>
        <taxon>Insecta</taxon>
        <taxon>Pterygota</taxon>
        <taxon>Neoptera</taxon>
        <taxon>Paraneoptera</taxon>
        <taxon>Thysanoptera</taxon>
        <taxon>Terebrantia</taxon>
        <taxon>Thripoidea</taxon>
        <taxon>Thripidae</taxon>
        <taxon>Thrips</taxon>
    </lineage>
</organism>
<dbReference type="InParanoid" id="A0A6P8YVM5"/>
<dbReference type="Pfam" id="PF00651">
    <property type="entry name" value="BTB"/>
    <property type="match status" value="1"/>
</dbReference>
<dbReference type="OrthoDB" id="6359943at2759"/>
<dbReference type="Proteomes" id="UP000515158">
    <property type="component" value="Unplaced"/>
</dbReference>
<dbReference type="RefSeq" id="XP_034244158.1">
    <property type="nucleotide sequence ID" value="XM_034388267.1"/>
</dbReference>
<name>A0A6P8YVM5_THRPL</name>
<dbReference type="CDD" id="cd18186">
    <property type="entry name" value="BTB_POZ_ZBTB_KLHL-like"/>
    <property type="match status" value="1"/>
</dbReference>
<proteinExistence type="predicted"/>
<dbReference type="InterPro" id="IPR011333">
    <property type="entry name" value="SKP1/BTB/POZ_sf"/>
</dbReference>
<dbReference type="Gene3D" id="3.30.710.10">
    <property type="entry name" value="Potassium Channel Kv1.1, Chain A"/>
    <property type="match status" value="1"/>
</dbReference>
<dbReference type="SMART" id="SM00225">
    <property type="entry name" value="BTB"/>
    <property type="match status" value="1"/>
</dbReference>
<reference evidence="3" key="1">
    <citation type="submission" date="2025-08" db="UniProtKB">
        <authorList>
            <consortium name="RefSeq"/>
        </authorList>
    </citation>
    <scope>IDENTIFICATION</scope>
    <source>
        <tissue evidence="3">Total insect</tissue>
    </source>
</reference>
<dbReference type="AlphaFoldDB" id="A0A6P8YVM5"/>
<gene>
    <name evidence="3" type="primary">LOC117646917</name>
</gene>
<dbReference type="SUPFAM" id="SSF54695">
    <property type="entry name" value="POZ domain"/>
    <property type="match status" value="1"/>
</dbReference>